<evidence type="ECO:0000256" key="5">
    <source>
        <dbReference type="SAM" id="MobiDB-lite"/>
    </source>
</evidence>
<accession>A0A8J6C9L5</accession>
<name>A0A8J6C9L5_DIALT</name>
<evidence type="ECO:0000259" key="7">
    <source>
        <dbReference type="PROSITE" id="PS51790"/>
    </source>
</evidence>
<dbReference type="PANTHER" id="PTHR10173:SF52">
    <property type="entry name" value="METHIONINE-R-SULFOXIDE REDUCTASE B1"/>
    <property type="match status" value="1"/>
</dbReference>
<evidence type="ECO:0000256" key="6">
    <source>
        <dbReference type="SAM" id="SignalP"/>
    </source>
</evidence>
<evidence type="ECO:0000313" key="8">
    <source>
        <dbReference type="EMBL" id="KAG8461720.1"/>
    </source>
</evidence>
<dbReference type="PROSITE" id="PS51790">
    <property type="entry name" value="MSRB"/>
    <property type="match status" value="1"/>
</dbReference>
<evidence type="ECO:0000256" key="3">
    <source>
        <dbReference type="ARBA" id="ARBA00023002"/>
    </source>
</evidence>
<dbReference type="GO" id="GO:0030091">
    <property type="term" value="P:protein repair"/>
    <property type="evidence" value="ECO:0007669"/>
    <property type="project" value="InterPro"/>
</dbReference>
<keyword evidence="9" id="KW-1185">Reference proteome</keyword>
<comment type="similarity">
    <text evidence="1">Belongs to the MsrB Met sulfoxide reductase family.</text>
</comment>
<keyword evidence="3" id="KW-0560">Oxidoreductase</keyword>
<organism evidence="8 9">
    <name type="scientific">Diacronema lutheri</name>
    <name type="common">Unicellular marine alga</name>
    <name type="synonym">Monochrysis lutheri</name>
    <dbReference type="NCBI Taxonomy" id="2081491"/>
    <lineage>
        <taxon>Eukaryota</taxon>
        <taxon>Haptista</taxon>
        <taxon>Haptophyta</taxon>
        <taxon>Pavlovophyceae</taxon>
        <taxon>Pavlovales</taxon>
        <taxon>Pavlovaceae</taxon>
        <taxon>Diacronema</taxon>
    </lineage>
</organism>
<reference evidence="8" key="1">
    <citation type="submission" date="2021-05" db="EMBL/GenBank/DDBJ databases">
        <title>The genome of the haptophyte Pavlova lutheri (Diacronema luteri, Pavlovales) - a model for lipid biosynthesis in eukaryotic algae.</title>
        <authorList>
            <person name="Hulatt C.J."/>
            <person name="Posewitz M.C."/>
        </authorList>
    </citation>
    <scope>NUCLEOTIDE SEQUENCE</scope>
    <source>
        <strain evidence="8">NIVA-4/92</strain>
    </source>
</reference>
<keyword evidence="6" id="KW-0732">Signal</keyword>
<dbReference type="InterPro" id="IPR011057">
    <property type="entry name" value="Mss4-like_sf"/>
</dbReference>
<dbReference type="AlphaFoldDB" id="A0A8J6C9L5"/>
<dbReference type="PANTHER" id="PTHR10173">
    <property type="entry name" value="METHIONINE SULFOXIDE REDUCTASE"/>
    <property type="match status" value="1"/>
</dbReference>
<proteinExistence type="inferred from homology"/>
<dbReference type="OrthoDB" id="44061at2759"/>
<dbReference type="GO" id="GO:0006979">
    <property type="term" value="P:response to oxidative stress"/>
    <property type="evidence" value="ECO:0007669"/>
    <property type="project" value="InterPro"/>
</dbReference>
<feature type="signal peptide" evidence="6">
    <location>
        <begin position="1"/>
        <end position="25"/>
    </location>
</feature>
<evidence type="ECO:0000256" key="2">
    <source>
        <dbReference type="ARBA" id="ARBA00012499"/>
    </source>
</evidence>
<evidence type="ECO:0000256" key="4">
    <source>
        <dbReference type="ARBA" id="ARBA00048488"/>
    </source>
</evidence>
<dbReference type="GO" id="GO:0033743">
    <property type="term" value="F:peptide-methionine (R)-S-oxide reductase activity"/>
    <property type="evidence" value="ECO:0007669"/>
    <property type="project" value="UniProtKB-EC"/>
</dbReference>
<feature type="domain" description="MsrB" evidence="7">
    <location>
        <begin position="62"/>
        <end position="198"/>
    </location>
</feature>
<dbReference type="SUPFAM" id="SSF51316">
    <property type="entry name" value="Mss4-like"/>
    <property type="match status" value="1"/>
</dbReference>
<comment type="caution">
    <text evidence="8">The sequence shown here is derived from an EMBL/GenBank/DDBJ whole genome shotgun (WGS) entry which is preliminary data.</text>
</comment>
<dbReference type="Pfam" id="PF01641">
    <property type="entry name" value="SelR"/>
    <property type="match status" value="1"/>
</dbReference>
<dbReference type="GO" id="GO:0005737">
    <property type="term" value="C:cytoplasm"/>
    <property type="evidence" value="ECO:0007669"/>
    <property type="project" value="TreeGrafter"/>
</dbReference>
<dbReference type="InterPro" id="IPR002579">
    <property type="entry name" value="Met_Sox_Rdtase_MsrB_dom"/>
</dbReference>
<dbReference type="InterPro" id="IPR028427">
    <property type="entry name" value="Met_Sox_Rdtase_MsrB"/>
</dbReference>
<dbReference type="Gene3D" id="2.170.150.20">
    <property type="entry name" value="Peptide methionine sulfoxide reductase"/>
    <property type="match status" value="1"/>
</dbReference>
<evidence type="ECO:0000256" key="1">
    <source>
        <dbReference type="ARBA" id="ARBA00007174"/>
    </source>
</evidence>
<evidence type="ECO:0000313" key="9">
    <source>
        <dbReference type="Proteomes" id="UP000751190"/>
    </source>
</evidence>
<feature type="compositionally biased region" description="Pro residues" evidence="5">
    <location>
        <begin position="55"/>
        <end position="65"/>
    </location>
</feature>
<feature type="region of interest" description="Disordered" evidence="5">
    <location>
        <begin position="161"/>
        <end position="183"/>
    </location>
</feature>
<dbReference type="OMA" id="TEPAWTS"/>
<dbReference type="Proteomes" id="UP000751190">
    <property type="component" value="Unassembled WGS sequence"/>
</dbReference>
<feature type="region of interest" description="Disordered" evidence="5">
    <location>
        <begin position="42"/>
        <end position="69"/>
    </location>
</feature>
<feature type="chain" id="PRO_5035187464" description="peptide-methionine (R)-S-oxide reductase" evidence="6">
    <location>
        <begin position="26"/>
        <end position="203"/>
    </location>
</feature>
<sequence>MFGSMGVSRLLRAVLIPAAMSVAAAFSAADSPALVRHGRTAPAMHEAQRPHGSAPQPPQLPPPPGASTRNPLRLAVLRLGVTEPAWTSPLNREARAGVFACAGCGAVVFSSDAKFDSGSGWPSFWRSAAEGTIAYRREWDGRIECHCAACGGHLGHVFADGPRVAPDDPPAPKSDLAPSNGRRPRFCVNGLALTFAQRAEEAN</sequence>
<protein>
    <recommendedName>
        <fullName evidence="2">peptide-methionine (R)-S-oxide reductase</fullName>
        <ecNumber evidence="2">1.8.4.12</ecNumber>
    </recommendedName>
</protein>
<gene>
    <name evidence="8" type="ORF">KFE25_001338</name>
</gene>
<dbReference type="EMBL" id="JAGTXO010000024">
    <property type="protein sequence ID" value="KAG8461720.1"/>
    <property type="molecule type" value="Genomic_DNA"/>
</dbReference>
<dbReference type="EC" id="1.8.4.12" evidence="2"/>
<comment type="catalytic activity">
    <reaction evidence="4">
        <text>L-methionyl-[protein] + [thioredoxin]-disulfide + H2O = L-methionyl-(R)-S-oxide-[protein] + [thioredoxin]-dithiol</text>
        <dbReference type="Rhea" id="RHEA:24164"/>
        <dbReference type="Rhea" id="RHEA-COMP:10698"/>
        <dbReference type="Rhea" id="RHEA-COMP:10700"/>
        <dbReference type="Rhea" id="RHEA-COMP:12313"/>
        <dbReference type="Rhea" id="RHEA-COMP:12314"/>
        <dbReference type="ChEBI" id="CHEBI:15377"/>
        <dbReference type="ChEBI" id="CHEBI:16044"/>
        <dbReference type="ChEBI" id="CHEBI:29950"/>
        <dbReference type="ChEBI" id="CHEBI:45764"/>
        <dbReference type="ChEBI" id="CHEBI:50058"/>
        <dbReference type="EC" id="1.8.4.12"/>
    </reaction>
</comment>